<dbReference type="EMBL" id="BKCJ011836889">
    <property type="protein sequence ID" value="GFD57094.1"/>
    <property type="molecule type" value="Genomic_DNA"/>
</dbReference>
<evidence type="ECO:0000256" key="1">
    <source>
        <dbReference type="SAM" id="MobiDB-lite"/>
    </source>
</evidence>
<gene>
    <name evidence="2" type="ORF">Tci_929063</name>
</gene>
<proteinExistence type="predicted"/>
<feature type="region of interest" description="Disordered" evidence="1">
    <location>
        <begin position="1"/>
        <end position="29"/>
    </location>
</feature>
<organism evidence="2">
    <name type="scientific">Tanacetum cinerariifolium</name>
    <name type="common">Dalmatian daisy</name>
    <name type="synonym">Chrysanthemum cinerariifolium</name>
    <dbReference type="NCBI Taxonomy" id="118510"/>
    <lineage>
        <taxon>Eukaryota</taxon>
        <taxon>Viridiplantae</taxon>
        <taxon>Streptophyta</taxon>
        <taxon>Embryophyta</taxon>
        <taxon>Tracheophyta</taxon>
        <taxon>Spermatophyta</taxon>
        <taxon>Magnoliopsida</taxon>
        <taxon>eudicotyledons</taxon>
        <taxon>Gunneridae</taxon>
        <taxon>Pentapetalae</taxon>
        <taxon>asterids</taxon>
        <taxon>campanulids</taxon>
        <taxon>Asterales</taxon>
        <taxon>Asteraceae</taxon>
        <taxon>Asteroideae</taxon>
        <taxon>Anthemideae</taxon>
        <taxon>Anthemidinae</taxon>
        <taxon>Tanacetum</taxon>
    </lineage>
</organism>
<sequence>TGQTLEPCALQLPGQHQQRTGHQQRADAMSQVNRRSRRAVEFAAQVIGADVLSQMKAVGKVSLRPPLALTQRQ</sequence>
<feature type="non-terminal residue" evidence="2">
    <location>
        <position position="1"/>
    </location>
</feature>
<comment type="caution">
    <text evidence="2">The sequence shown here is derived from an EMBL/GenBank/DDBJ whole genome shotgun (WGS) entry which is preliminary data.</text>
</comment>
<feature type="compositionally biased region" description="Low complexity" evidence="1">
    <location>
        <begin position="14"/>
        <end position="23"/>
    </location>
</feature>
<dbReference type="AlphaFoldDB" id="A0A699XKR8"/>
<feature type="non-terminal residue" evidence="2">
    <location>
        <position position="73"/>
    </location>
</feature>
<reference evidence="2" key="1">
    <citation type="journal article" date="2019" name="Sci. Rep.">
        <title>Draft genome of Tanacetum cinerariifolium, the natural source of mosquito coil.</title>
        <authorList>
            <person name="Yamashiro T."/>
            <person name="Shiraishi A."/>
            <person name="Satake H."/>
            <person name="Nakayama K."/>
        </authorList>
    </citation>
    <scope>NUCLEOTIDE SEQUENCE</scope>
</reference>
<name>A0A699XKR8_TANCI</name>
<accession>A0A699XKR8</accession>
<evidence type="ECO:0000313" key="2">
    <source>
        <dbReference type="EMBL" id="GFD57094.1"/>
    </source>
</evidence>
<protein>
    <submittedName>
        <fullName evidence="2">Uncharacterized protein</fullName>
    </submittedName>
</protein>